<evidence type="ECO:0000313" key="1">
    <source>
        <dbReference type="EMBL" id="PTQ34393.1"/>
    </source>
</evidence>
<gene>
    <name evidence="1" type="ORF">MARPO_0080s0017</name>
</gene>
<dbReference type="Proteomes" id="UP000244005">
    <property type="component" value="Unassembled WGS sequence"/>
</dbReference>
<protein>
    <submittedName>
        <fullName evidence="1">Uncharacterized protein</fullName>
    </submittedName>
</protein>
<organism evidence="1 2">
    <name type="scientific">Marchantia polymorpha</name>
    <name type="common">Common liverwort</name>
    <name type="synonym">Marchantia aquatica</name>
    <dbReference type="NCBI Taxonomy" id="3197"/>
    <lineage>
        <taxon>Eukaryota</taxon>
        <taxon>Viridiplantae</taxon>
        <taxon>Streptophyta</taxon>
        <taxon>Embryophyta</taxon>
        <taxon>Marchantiophyta</taxon>
        <taxon>Marchantiopsida</taxon>
        <taxon>Marchantiidae</taxon>
        <taxon>Marchantiales</taxon>
        <taxon>Marchantiaceae</taxon>
        <taxon>Marchantia</taxon>
    </lineage>
</organism>
<keyword evidence="2" id="KW-1185">Reference proteome</keyword>
<dbReference type="AlphaFoldDB" id="A0A2R6WKQ0"/>
<dbReference type="EMBL" id="KZ772752">
    <property type="protein sequence ID" value="PTQ34393.1"/>
    <property type="molecule type" value="Genomic_DNA"/>
</dbReference>
<reference evidence="2" key="1">
    <citation type="journal article" date="2017" name="Cell">
        <title>Insights into land plant evolution garnered from the Marchantia polymorpha genome.</title>
        <authorList>
            <person name="Bowman J.L."/>
            <person name="Kohchi T."/>
            <person name="Yamato K.T."/>
            <person name="Jenkins J."/>
            <person name="Shu S."/>
            <person name="Ishizaki K."/>
            <person name="Yamaoka S."/>
            <person name="Nishihama R."/>
            <person name="Nakamura Y."/>
            <person name="Berger F."/>
            <person name="Adam C."/>
            <person name="Aki S.S."/>
            <person name="Althoff F."/>
            <person name="Araki T."/>
            <person name="Arteaga-Vazquez M.A."/>
            <person name="Balasubrmanian S."/>
            <person name="Barry K."/>
            <person name="Bauer D."/>
            <person name="Boehm C.R."/>
            <person name="Briginshaw L."/>
            <person name="Caballero-Perez J."/>
            <person name="Catarino B."/>
            <person name="Chen F."/>
            <person name="Chiyoda S."/>
            <person name="Chovatia M."/>
            <person name="Davies K.M."/>
            <person name="Delmans M."/>
            <person name="Demura T."/>
            <person name="Dierschke T."/>
            <person name="Dolan L."/>
            <person name="Dorantes-Acosta A.E."/>
            <person name="Eklund D.M."/>
            <person name="Florent S.N."/>
            <person name="Flores-Sandoval E."/>
            <person name="Fujiyama A."/>
            <person name="Fukuzawa H."/>
            <person name="Galik B."/>
            <person name="Grimanelli D."/>
            <person name="Grimwood J."/>
            <person name="Grossniklaus U."/>
            <person name="Hamada T."/>
            <person name="Haseloff J."/>
            <person name="Hetherington A.J."/>
            <person name="Higo A."/>
            <person name="Hirakawa Y."/>
            <person name="Hundley H.N."/>
            <person name="Ikeda Y."/>
            <person name="Inoue K."/>
            <person name="Inoue S.I."/>
            <person name="Ishida S."/>
            <person name="Jia Q."/>
            <person name="Kakita M."/>
            <person name="Kanazawa T."/>
            <person name="Kawai Y."/>
            <person name="Kawashima T."/>
            <person name="Kennedy M."/>
            <person name="Kinose K."/>
            <person name="Kinoshita T."/>
            <person name="Kohara Y."/>
            <person name="Koide E."/>
            <person name="Komatsu K."/>
            <person name="Kopischke S."/>
            <person name="Kubo M."/>
            <person name="Kyozuka J."/>
            <person name="Lagercrantz U."/>
            <person name="Lin S.S."/>
            <person name="Lindquist E."/>
            <person name="Lipzen A.M."/>
            <person name="Lu C.W."/>
            <person name="De Luna E."/>
            <person name="Martienssen R.A."/>
            <person name="Minamino N."/>
            <person name="Mizutani M."/>
            <person name="Mizutani M."/>
            <person name="Mochizuki N."/>
            <person name="Monte I."/>
            <person name="Mosher R."/>
            <person name="Nagasaki H."/>
            <person name="Nakagami H."/>
            <person name="Naramoto S."/>
            <person name="Nishitani K."/>
            <person name="Ohtani M."/>
            <person name="Okamoto T."/>
            <person name="Okumura M."/>
            <person name="Phillips J."/>
            <person name="Pollak B."/>
            <person name="Reinders A."/>
            <person name="Rovekamp M."/>
            <person name="Sano R."/>
            <person name="Sawa S."/>
            <person name="Schmid M.W."/>
            <person name="Shirakawa M."/>
            <person name="Solano R."/>
            <person name="Spunde A."/>
            <person name="Suetsugu N."/>
            <person name="Sugano S."/>
            <person name="Sugiyama A."/>
            <person name="Sun R."/>
            <person name="Suzuki Y."/>
            <person name="Takenaka M."/>
            <person name="Takezawa D."/>
            <person name="Tomogane H."/>
            <person name="Tsuzuki M."/>
            <person name="Ueda T."/>
            <person name="Umeda M."/>
            <person name="Ward J.M."/>
            <person name="Watanabe Y."/>
            <person name="Yazaki K."/>
            <person name="Yokoyama R."/>
            <person name="Yoshitake Y."/>
            <person name="Yotsui I."/>
            <person name="Zachgo S."/>
            <person name="Schmutz J."/>
        </authorList>
    </citation>
    <scope>NUCLEOTIDE SEQUENCE [LARGE SCALE GENOMIC DNA]</scope>
    <source>
        <strain evidence="2">Tak-1</strain>
    </source>
</reference>
<dbReference type="Gramene" id="Mp4g02820.1">
    <property type="protein sequence ID" value="Mp4g02820.1.cds1"/>
    <property type="gene ID" value="Mp4g02820"/>
</dbReference>
<accession>A0A2R6WKQ0</accession>
<name>A0A2R6WKQ0_MARPO</name>
<evidence type="ECO:0000313" key="2">
    <source>
        <dbReference type="Proteomes" id="UP000244005"/>
    </source>
</evidence>
<proteinExistence type="predicted"/>
<sequence>MEERSSTDAFKGGAFVQWRQSPIGKVHDGRRFDINVGRRMRPITASFRRVVVSYFGFVVRRASSPSFSLADSQSTGSTAYR</sequence>